<feature type="transmembrane region" description="Helical" evidence="9">
    <location>
        <begin position="80"/>
        <end position="101"/>
    </location>
</feature>
<evidence type="ECO:0000256" key="9">
    <source>
        <dbReference type="SAM" id="Phobius"/>
    </source>
</evidence>
<evidence type="ECO:0000256" key="1">
    <source>
        <dbReference type="ARBA" id="ARBA00004429"/>
    </source>
</evidence>
<keyword evidence="5 9" id="KW-0812">Transmembrane</keyword>
<evidence type="ECO:0000256" key="5">
    <source>
        <dbReference type="ARBA" id="ARBA00022692"/>
    </source>
</evidence>
<comment type="subcellular location">
    <subcellularLocation>
        <location evidence="1">Cell inner membrane</location>
        <topology evidence="1">Multi-pass membrane protein</topology>
    </subcellularLocation>
</comment>
<dbReference type="InterPro" id="IPR021147">
    <property type="entry name" value="DUF697"/>
</dbReference>
<evidence type="ECO:0000256" key="8">
    <source>
        <dbReference type="SAM" id="MobiDB-lite"/>
    </source>
</evidence>
<name>A0AAE3LS35_9RHOB</name>
<reference evidence="10" key="1">
    <citation type="submission" date="2022-10" db="EMBL/GenBank/DDBJ databases">
        <authorList>
            <person name="Yue Y."/>
        </authorList>
    </citation>
    <scope>NUCLEOTIDE SEQUENCE</scope>
    <source>
        <strain evidence="10">Z654</strain>
    </source>
</reference>
<dbReference type="Proteomes" id="UP001208041">
    <property type="component" value="Unassembled WGS sequence"/>
</dbReference>
<keyword evidence="3" id="KW-1003">Cell membrane</keyword>
<dbReference type="Pfam" id="PF05128">
    <property type="entry name" value="DUF697"/>
    <property type="match status" value="1"/>
</dbReference>
<keyword evidence="7 9" id="KW-0472">Membrane</keyword>
<protein>
    <submittedName>
        <fullName evidence="10">YcjF family protein</fullName>
    </submittedName>
</protein>
<dbReference type="PANTHER" id="PTHR39342:SF1">
    <property type="entry name" value="UPF0283 MEMBRANE PROTEIN YCJF"/>
    <property type="match status" value="1"/>
</dbReference>
<evidence type="ECO:0000256" key="2">
    <source>
        <dbReference type="ARBA" id="ARBA00008255"/>
    </source>
</evidence>
<comment type="caution">
    <text evidence="10">The sequence shown here is derived from an EMBL/GenBank/DDBJ whole genome shotgun (WGS) entry which is preliminary data.</text>
</comment>
<evidence type="ECO:0000313" key="10">
    <source>
        <dbReference type="EMBL" id="MCV6825313.1"/>
    </source>
</evidence>
<dbReference type="InterPro" id="IPR006507">
    <property type="entry name" value="UPF0283"/>
</dbReference>
<feature type="region of interest" description="Disordered" evidence="8">
    <location>
        <begin position="1"/>
        <end position="24"/>
    </location>
</feature>
<keyword evidence="4" id="KW-0997">Cell inner membrane</keyword>
<sequence>MSKDKPILIEISDPEESPAEAPAVPELGESSALQSTARYMAKPTSRLAKWFWGSLLAFLGFGLSIAAWNFVTGLIEQNVVLGYVAAGLLGIFLIVLLIVALKEIAGFVRLGRIDSLQKEAAHAYAAADLKPAQDVVSRLERLYANRPETEWGQARLNDRKDEQLDADALLAFAENEILAPLDDMARLEIEATARQVATVTAFVPIALADVFAALSLNLRMIRRIAEIYGGRAGFLGSWRLTKVVMAHLVATGAVAVGDDMIGSIAGGGVMSKISRRFGEGVINGALTARVGVAAMETCRPLPFVAKKRPGVTKLVQRALTGLFS</sequence>
<dbReference type="AlphaFoldDB" id="A0AAE3LS35"/>
<evidence type="ECO:0000256" key="4">
    <source>
        <dbReference type="ARBA" id="ARBA00022519"/>
    </source>
</evidence>
<organism evidence="10 11">
    <name type="scientific">Halocynthiibacter halioticoli</name>
    <dbReference type="NCBI Taxonomy" id="2986804"/>
    <lineage>
        <taxon>Bacteria</taxon>
        <taxon>Pseudomonadati</taxon>
        <taxon>Pseudomonadota</taxon>
        <taxon>Alphaproteobacteria</taxon>
        <taxon>Rhodobacterales</taxon>
        <taxon>Paracoccaceae</taxon>
        <taxon>Halocynthiibacter</taxon>
    </lineage>
</organism>
<accession>A0AAE3LS35</accession>
<evidence type="ECO:0000256" key="6">
    <source>
        <dbReference type="ARBA" id="ARBA00022989"/>
    </source>
</evidence>
<comment type="similarity">
    <text evidence="2">Belongs to the UPF0283 family.</text>
</comment>
<dbReference type="NCBIfam" id="TIGR01620">
    <property type="entry name" value="hyp_HI0043"/>
    <property type="match status" value="1"/>
</dbReference>
<dbReference type="GO" id="GO:0005886">
    <property type="term" value="C:plasma membrane"/>
    <property type="evidence" value="ECO:0007669"/>
    <property type="project" value="UniProtKB-SubCell"/>
</dbReference>
<keyword evidence="6 9" id="KW-1133">Transmembrane helix</keyword>
<dbReference type="RefSeq" id="WP_263954171.1">
    <property type="nucleotide sequence ID" value="NZ_JAOYFC010000002.1"/>
</dbReference>
<dbReference type="PANTHER" id="PTHR39342">
    <property type="entry name" value="UPF0283 MEMBRANE PROTEIN YCJF"/>
    <property type="match status" value="1"/>
</dbReference>
<dbReference type="EMBL" id="JAOYFC010000002">
    <property type="protein sequence ID" value="MCV6825313.1"/>
    <property type="molecule type" value="Genomic_DNA"/>
</dbReference>
<evidence type="ECO:0000313" key="11">
    <source>
        <dbReference type="Proteomes" id="UP001208041"/>
    </source>
</evidence>
<feature type="transmembrane region" description="Helical" evidence="9">
    <location>
        <begin position="50"/>
        <end position="68"/>
    </location>
</feature>
<gene>
    <name evidence="10" type="ORF">OH136_12180</name>
</gene>
<evidence type="ECO:0000256" key="3">
    <source>
        <dbReference type="ARBA" id="ARBA00022475"/>
    </source>
</evidence>
<keyword evidence="11" id="KW-1185">Reference proteome</keyword>
<evidence type="ECO:0000256" key="7">
    <source>
        <dbReference type="ARBA" id="ARBA00023136"/>
    </source>
</evidence>
<proteinExistence type="inferred from homology"/>